<dbReference type="PANTHER" id="PTHR38478">
    <property type="entry name" value="PEPTIDASE M1A AND M12B"/>
    <property type="match status" value="1"/>
</dbReference>
<dbReference type="Pfam" id="PF16313">
    <property type="entry name" value="DUF4953"/>
    <property type="match status" value="1"/>
</dbReference>
<dbReference type="CDD" id="cd04276">
    <property type="entry name" value="ZnMc_MMP_like_2"/>
    <property type="match status" value="1"/>
</dbReference>
<organism evidence="2 3">
    <name type="scientific">Candidatus Acidiferrum panamense</name>
    <dbReference type="NCBI Taxonomy" id="2741543"/>
    <lineage>
        <taxon>Bacteria</taxon>
        <taxon>Pseudomonadati</taxon>
        <taxon>Acidobacteriota</taxon>
        <taxon>Terriglobia</taxon>
        <taxon>Candidatus Acidiferrales</taxon>
        <taxon>Candidatus Acidiferrum</taxon>
    </lineage>
</organism>
<dbReference type="EMBL" id="JACDQQ010001480">
    <property type="protein sequence ID" value="MBA0086372.1"/>
    <property type="molecule type" value="Genomic_DNA"/>
</dbReference>
<proteinExistence type="predicted"/>
<reference evidence="2" key="1">
    <citation type="submission" date="2020-06" db="EMBL/GenBank/DDBJ databases">
        <title>Legume-microbial interactions unlock mineral nutrients during tropical forest succession.</title>
        <authorList>
            <person name="Epihov D.Z."/>
        </authorList>
    </citation>
    <scope>NUCLEOTIDE SEQUENCE [LARGE SCALE GENOMIC DNA]</scope>
    <source>
        <strain evidence="2">Pan2503</strain>
    </source>
</reference>
<accession>A0A7V8SY48</accession>
<keyword evidence="2" id="KW-0645">Protease</keyword>
<evidence type="ECO:0000313" key="3">
    <source>
        <dbReference type="Proteomes" id="UP000567293"/>
    </source>
</evidence>
<dbReference type="InterPro" id="IPR032534">
    <property type="entry name" value="EcxA_zinc-bd"/>
</dbReference>
<evidence type="ECO:0000259" key="1">
    <source>
        <dbReference type="Pfam" id="PF16313"/>
    </source>
</evidence>
<dbReference type="GO" id="GO:0008237">
    <property type="term" value="F:metallopeptidase activity"/>
    <property type="evidence" value="ECO:0007669"/>
    <property type="project" value="UniProtKB-KW"/>
</dbReference>
<dbReference type="InterPro" id="IPR034032">
    <property type="entry name" value="Zn_MMP-like_bac"/>
</dbReference>
<name>A0A7V8SY48_9BACT</name>
<evidence type="ECO:0000313" key="2">
    <source>
        <dbReference type="EMBL" id="MBA0086372.1"/>
    </source>
</evidence>
<comment type="caution">
    <text evidence="2">The sequence shown here is derived from an EMBL/GenBank/DDBJ whole genome shotgun (WGS) entry which is preliminary data.</text>
</comment>
<dbReference type="GO" id="GO:0006508">
    <property type="term" value="P:proteolysis"/>
    <property type="evidence" value="ECO:0007669"/>
    <property type="project" value="UniProtKB-KW"/>
</dbReference>
<sequence>SATPSNLVPWVKKGVEDWQAAFEAAGFKNAIVAKPAPTADQDPEFDPEDVRYSVIRWLPSTIENAQGPYISDPRTGEILNADIQVFHNVMNLVRDWYFVQVGPLDARAQKLPLPDELMGRLIEHVIAHEVGHTLGFQHNMKASSMYPQAKVRDRDWVHRMGHTPSIMDYSRFNYVAQPEDKIDVADLVPGVGPYDIWATHWGYASIANAQTSDAEKPTLDAWARAQDQTPWYRFSTANSAGSDPGEETEAVGDADAIRSTALGVKNLERVAKLLMPATAYKLGDPYEDLAELYGRMLGQWTLEMGHVAQIVGGFDSQQKAIGQKGRIFTPVGKVRQQEAVKFLLDNAFVTPKWAVDADILRRIEPVGVLSRIRNAQTTVMNSLLSSPRFARLIEQEALDGPRAYTASELLASVRRGLWKEL</sequence>
<keyword evidence="3" id="KW-1185">Reference proteome</keyword>
<dbReference type="AlphaFoldDB" id="A0A7V8SY48"/>
<feature type="non-terminal residue" evidence="2">
    <location>
        <position position="421"/>
    </location>
</feature>
<keyword evidence="2" id="KW-0378">Hydrolase</keyword>
<dbReference type="InterPro" id="IPR024079">
    <property type="entry name" value="MetalloPept_cat_dom_sf"/>
</dbReference>
<dbReference type="SUPFAM" id="SSF55486">
    <property type="entry name" value="Metalloproteases ('zincins'), catalytic domain"/>
    <property type="match status" value="1"/>
</dbReference>
<dbReference type="Proteomes" id="UP000567293">
    <property type="component" value="Unassembled WGS sequence"/>
</dbReference>
<dbReference type="Gene3D" id="3.40.390.10">
    <property type="entry name" value="Collagenase (Catalytic Domain)"/>
    <property type="match status" value="1"/>
</dbReference>
<dbReference type="PANTHER" id="PTHR38478:SF1">
    <property type="entry name" value="ZINC DEPENDENT METALLOPROTEASE DOMAIN LIPOPROTEIN"/>
    <property type="match status" value="1"/>
</dbReference>
<gene>
    <name evidence="2" type="ORF">HRJ53_15435</name>
</gene>
<feature type="non-terminal residue" evidence="2">
    <location>
        <position position="1"/>
    </location>
</feature>
<keyword evidence="2" id="KW-0482">Metalloprotease</keyword>
<feature type="domain" description="EcxA zinc-binding" evidence="1">
    <location>
        <begin position="112"/>
        <end position="421"/>
    </location>
</feature>
<protein>
    <submittedName>
        <fullName evidence="2">Zinc-dependent metalloprotease</fullName>
    </submittedName>
</protein>